<dbReference type="Proteomes" id="UP001182991">
    <property type="component" value="Unassembled WGS sequence"/>
</dbReference>
<evidence type="ECO:0000313" key="2">
    <source>
        <dbReference type="Proteomes" id="UP001182991"/>
    </source>
</evidence>
<evidence type="ECO:0000313" key="1">
    <source>
        <dbReference type="EMBL" id="MDT0293300.1"/>
    </source>
</evidence>
<organism evidence="1 2">
    <name type="scientific">Mesonia ostreae</name>
    <dbReference type="NCBI Taxonomy" id="861110"/>
    <lineage>
        <taxon>Bacteria</taxon>
        <taxon>Pseudomonadati</taxon>
        <taxon>Bacteroidota</taxon>
        <taxon>Flavobacteriia</taxon>
        <taxon>Flavobacteriales</taxon>
        <taxon>Flavobacteriaceae</taxon>
        <taxon>Mesonia</taxon>
    </lineage>
</organism>
<reference evidence="2" key="1">
    <citation type="submission" date="2023-07" db="EMBL/GenBank/DDBJ databases">
        <title>Isolating and identifying novel microbial strains from the Mariana Trench.</title>
        <authorList>
            <person name="Fu H."/>
        </authorList>
    </citation>
    <scope>NUCLEOTIDE SEQUENCE [LARGE SCALE GENOMIC DNA]</scope>
    <source>
        <strain evidence="2">T-y2</strain>
    </source>
</reference>
<keyword evidence="2" id="KW-1185">Reference proteome</keyword>
<comment type="caution">
    <text evidence="1">The sequence shown here is derived from an EMBL/GenBank/DDBJ whole genome shotgun (WGS) entry which is preliminary data.</text>
</comment>
<dbReference type="EMBL" id="JAVRBG010000001">
    <property type="protein sequence ID" value="MDT0293300.1"/>
    <property type="molecule type" value="Genomic_DNA"/>
</dbReference>
<name>A0ABU2KF07_9FLAO</name>
<gene>
    <name evidence="1" type="ORF">RLT85_01495</name>
</gene>
<accession>A0ABU2KF07</accession>
<dbReference type="RefSeq" id="WP_311400272.1">
    <property type="nucleotide sequence ID" value="NZ_JAVRBG010000001.1"/>
</dbReference>
<proteinExistence type="predicted"/>
<sequence>MKNTIATLILIVTFHFTNAQSIERVEVTEGEVEYLEENISQGFSSNHSDEDLTNSVKNNLVTYEYEVVYEDEVLYRGNVSKPSLAGVSRSMNRTKAQFCFEYDLVDAETKLELVEKKKLDLITTKSGDKYFCTDNYDLFIKGKNKTMVVNDQISDKISIKLYKLEYK</sequence>
<protein>
    <submittedName>
        <fullName evidence="1">Uncharacterized protein</fullName>
    </submittedName>
</protein>